<dbReference type="EMBL" id="CP159204">
    <property type="protein sequence ID" value="XCF17659.1"/>
    <property type="molecule type" value="Genomic_DNA"/>
</dbReference>
<dbReference type="PANTHER" id="PTHR13356">
    <property type="entry name" value="OB FOLD NUCLEIC ACID BINDING PROTEIN-RELATED"/>
    <property type="match status" value="1"/>
</dbReference>
<sequence>MGDDIEDVYGDLDTDVSLEEFRDAVESKVEQMGGLADEETAAMLIAHELEDGEVNGVADVEPEMDEVKFIAKVTSIGDVRTFEREDDDENPEGRVVNVDVADETGSVRLSLWDEQAEGAKEELEVGDVLRVKGRPKDGYNGIEVSADQVEVDNEEDVDVQVQDEYRVEDLSLGISDVNLTGEVLGTEDVRTFDRDDGSEGKVSNVVLGDETGRVRVTLWDEQAETATELSQGEVVEVVDGYVRERDGSLELHVGDRGAVEPVDADVAFVPDTTAIEDLELDDVADIAGVIRSADPKRTFDRDDGSEGQVRNVRVQDDTGDIRVALWGDKADLDIGPGDEVAFVDVEIQDGWQDDIEASAGWQSSVIPLADGATTGEDGDDSGSGPTGLSAFEDGNDPSSDDTDDSSSSENSDTDDGEEVEFTGVVVQAQNPVILDDGEETVSVETDADVTLGQEVTVRGLLQDGRLRAEELH</sequence>
<dbReference type="KEGG" id="hanx:ABSL23_06555"/>
<dbReference type="GO" id="GO:0010212">
    <property type="term" value="P:response to ionizing radiation"/>
    <property type="evidence" value="ECO:0007669"/>
    <property type="project" value="TreeGrafter"/>
</dbReference>
<feature type="region of interest" description="Disordered" evidence="2">
    <location>
        <begin position="359"/>
        <end position="422"/>
    </location>
</feature>
<evidence type="ECO:0000256" key="2">
    <source>
        <dbReference type="SAM" id="MobiDB-lite"/>
    </source>
</evidence>
<proteinExistence type="predicted"/>
<dbReference type="SUPFAM" id="SSF50249">
    <property type="entry name" value="Nucleic acid-binding proteins"/>
    <property type="match status" value="3"/>
</dbReference>
<accession>A0AAU8CFD9</accession>
<reference evidence="4" key="1">
    <citation type="submission" date="2024-06" db="EMBL/GenBank/DDBJ databases">
        <title>Genome Sequence of an extremely halophilic archaeon isolated from Permian era halite, Salado Formation, Carlsbad, New Mexico: Halobacterium sp. strain NMX12-1.</title>
        <authorList>
            <person name="Sotoa L."/>
            <person name="DasSarma P."/>
            <person name="Anton B.P."/>
            <person name="Vincze T."/>
            <person name="Verma I."/>
            <person name="Eralp B."/>
            <person name="Powers D.W."/>
            <person name="Dozier B.L."/>
            <person name="Roberts R.J."/>
            <person name="DasSarma S."/>
        </authorList>
    </citation>
    <scope>NUCLEOTIDE SEQUENCE</scope>
    <source>
        <strain evidence="4">NMX12-1</strain>
    </source>
</reference>
<dbReference type="GO" id="GO:0003677">
    <property type="term" value="F:DNA binding"/>
    <property type="evidence" value="ECO:0007669"/>
    <property type="project" value="UniProtKB-KW"/>
</dbReference>
<dbReference type="GO" id="GO:0000724">
    <property type="term" value="P:double-strand break repair via homologous recombination"/>
    <property type="evidence" value="ECO:0007669"/>
    <property type="project" value="TreeGrafter"/>
</dbReference>
<dbReference type="NCBIfam" id="NF005551">
    <property type="entry name" value="PRK07211.1"/>
    <property type="match status" value="1"/>
</dbReference>
<dbReference type="Pfam" id="PF01336">
    <property type="entry name" value="tRNA_anti-codon"/>
    <property type="match status" value="2"/>
</dbReference>
<keyword evidence="1" id="KW-0238">DNA-binding</keyword>
<feature type="domain" description="OB" evidence="3">
    <location>
        <begin position="177"/>
        <end position="254"/>
    </location>
</feature>
<evidence type="ECO:0000313" key="4">
    <source>
        <dbReference type="EMBL" id="XCF17659.1"/>
    </source>
</evidence>
<feature type="domain" description="OB" evidence="3">
    <location>
        <begin position="83"/>
        <end position="151"/>
    </location>
</feature>
<evidence type="ECO:0000256" key="1">
    <source>
        <dbReference type="ARBA" id="ARBA00023125"/>
    </source>
</evidence>
<protein>
    <submittedName>
        <fullName evidence="4">Single-stranded DNA binding protein</fullName>
    </submittedName>
</protein>
<organism evidence="4">
    <name type="scientific">Halobacterium sp. NMX12-1</name>
    <dbReference type="NCBI Taxonomy" id="3166650"/>
    <lineage>
        <taxon>Archaea</taxon>
        <taxon>Methanobacteriati</taxon>
        <taxon>Methanobacteriota</taxon>
        <taxon>Stenosarchaea group</taxon>
        <taxon>Halobacteria</taxon>
        <taxon>Halobacteriales</taxon>
        <taxon>Halobacteriaceae</taxon>
        <taxon>Halobacterium</taxon>
    </lineage>
</organism>
<dbReference type="InterPro" id="IPR012340">
    <property type="entry name" value="NA-bd_OB-fold"/>
</dbReference>
<dbReference type="GeneID" id="91108794"/>
<dbReference type="Gene3D" id="2.40.50.140">
    <property type="entry name" value="Nucleic acid-binding proteins"/>
    <property type="match status" value="3"/>
</dbReference>
<evidence type="ECO:0000259" key="3">
    <source>
        <dbReference type="Pfam" id="PF01336"/>
    </source>
</evidence>
<dbReference type="PANTHER" id="PTHR13356:SF10">
    <property type="entry name" value="REPLICATION FACTOR-A PROTEIN 1"/>
    <property type="match status" value="1"/>
</dbReference>
<feature type="compositionally biased region" description="Acidic residues" evidence="2">
    <location>
        <begin position="393"/>
        <end position="420"/>
    </location>
</feature>
<dbReference type="RefSeq" id="WP_353635124.1">
    <property type="nucleotide sequence ID" value="NZ_CP159204.1"/>
</dbReference>
<dbReference type="InterPro" id="IPR051231">
    <property type="entry name" value="SOSS-B"/>
</dbReference>
<dbReference type="AlphaFoldDB" id="A0AAU8CFD9"/>
<dbReference type="InterPro" id="IPR004365">
    <property type="entry name" value="NA-bd_OB_tRNA"/>
</dbReference>
<gene>
    <name evidence="4" type="ORF">ABSL23_06555</name>
</gene>
<name>A0AAU8CFD9_9EURY</name>
<dbReference type="CDD" id="cd04491">
    <property type="entry name" value="SoSSB_OBF"/>
    <property type="match status" value="3"/>
</dbReference>